<evidence type="ECO:0000313" key="2">
    <source>
        <dbReference type="Proteomes" id="UP000024404"/>
    </source>
</evidence>
<protein>
    <submittedName>
        <fullName evidence="1">Uncharacterized protein</fullName>
    </submittedName>
</protein>
<dbReference type="EnsemblMetazoa" id="OVOC5497.1">
    <property type="protein sequence ID" value="OVOC5497.1"/>
    <property type="gene ID" value="WBGene00242306"/>
</dbReference>
<reference evidence="2" key="1">
    <citation type="submission" date="2013-10" db="EMBL/GenBank/DDBJ databases">
        <title>Genome sequencing of Onchocerca volvulus.</title>
        <authorList>
            <person name="Cotton J."/>
            <person name="Tsai J."/>
            <person name="Stanley E."/>
            <person name="Tracey A."/>
            <person name="Holroyd N."/>
            <person name="Lustigman S."/>
            <person name="Berriman M."/>
        </authorList>
    </citation>
    <scope>NUCLEOTIDE SEQUENCE</scope>
</reference>
<accession>A0A8R1TUP6</accession>
<dbReference type="AlphaFoldDB" id="A0A8R1TUP6"/>
<reference evidence="1" key="2">
    <citation type="submission" date="2022-06" db="UniProtKB">
        <authorList>
            <consortium name="EnsemblMetazoa"/>
        </authorList>
    </citation>
    <scope>IDENTIFICATION</scope>
</reference>
<keyword evidence="2" id="KW-1185">Reference proteome</keyword>
<evidence type="ECO:0000313" key="1">
    <source>
        <dbReference type="EnsemblMetazoa" id="OVOC5497.1"/>
    </source>
</evidence>
<dbReference type="Proteomes" id="UP000024404">
    <property type="component" value="Unassembled WGS sequence"/>
</dbReference>
<organism evidence="1 2">
    <name type="scientific">Onchocerca volvulus</name>
    <dbReference type="NCBI Taxonomy" id="6282"/>
    <lineage>
        <taxon>Eukaryota</taxon>
        <taxon>Metazoa</taxon>
        <taxon>Ecdysozoa</taxon>
        <taxon>Nematoda</taxon>
        <taxon>Chromadorea</taxon>
        <taxon>Rhabditida</taxon>
        <taxon>Spirurina</taxon>
        <taxon>Spiruromorpha</taxon>
        <taxon>Filarioidea</taxon>
        <taxon>Onchocercidae</taxon>
        <taxon>Onchocerca</taxon>
    </lineage>
</organism>
<name>A0A8R1TUP6_ONCVO</name>
<proteinExistence type="predicted"/>
<sequence length="64" mass="7641">MDREEKELKTRRERNFCLDMEHWENGVEAELFRMVVNENPFSHIPLNASQIGCTPLMGYKNTRQ</sequence>
<dbReference type="EMBL" id="CMVM020000161">
    <property type="status" value="NOT_ANNOTATED_CDS"/>
    <property type="molecule type" value="Genomic_DNA"/>
</dbReference>